<reference evidence="2" key="1">
    <citation type="submission" date="2020-04" db="EMBL/GenBank/DDBJ databases">
        <authorList>
            <person name="Zhang T."/>
        </authorList>
    </citation>
    <scope>NUCLEOTIDE SEQUENCE</scope>
    <source>
        <strain evidence="2">HKST-UBA02</strain>
    </source>
</reference>
<evidence type="ECO:0000313" key="3">
    <source>
        <dbReference type="Proteomes" id="UP000739538"/>
    </source>
</evidence>
<dbReference type="Pfam" id="PF00144">
    <property type="entry name" value="Beta-lactamase"/>
    <property type="match status" value="1"/>
</dbReference>
<dbReference type="InterPro" id="IPR001466">
    <property type="entry name" value="Beta-lactam-related"/>
</dbReference>
<dbReference type="EMBL" id="JAGQHS010000003">
    <property type="protein sequence ID" value="MCA9754421.1"/>
    <property type="molecule type" value="Genomic_DNA"/>
</dbReference>
<organism evidence="2 3">
    <name type="scientific">Eiseniibacteriota bacterium</name>
    <dbReference type="NCBI Taxonomy" id="2212470"/>
    <lineage>
        <taxon>Bacteria</taxon>
        <taxon>Candidatus Eiseniibacteriota</taxon>
    </lineage>
</organism>
<gene>
    <name evidence="2" type="ORF">KDA27_01360</name>
</gene>
<name>A0A956N8M5_UNCEI</name>
<reference evidence="2" key="2">
    <citation type="journal article" date="2021" name="Microbiome">
        <title>Successional dynamics and alternative stable states in a saline activated sludge microbial community over 9 years.</title>
        <authorList>
            <person name="Wang Y."/>
            <person name="Ye J."/>
            <person name="Ju F."/>
            <person name="Liu L."/>
            <person name="Boyd J.A."/>
            <person name="Deng Y."/>
            <person name="Parks D.H."/>
            <person name="Jiang X."/>
            <person name="Yin X."/>
            <person name="Woodcroft B.J."/>
            <person name="Tyson G.W."/>
            <person name="Hugenholtz P."/>
            <person name="Polz M.F."/>
            <person name="Zhang T."/>
        </authorList>
    </citation>
    <scope>NUCLEOTIDE SEQUENCE</scope>
    <source>
        <strain evidence="2">HKST-UBA02</strain>
    </source>
</reference>
<dbReference type="Gene3D" id="3.40.710.10">
    <property type="entry name" value="DD-peptidase/beta-lactamase superfamily"/>
    <property type="match status" value="1"/>
</dbReference>
<feature type="domain" description="Beta-lactamase-related" evidence="1">
    <location>
        <begin position="25"/>
        <end position="331"/>
    </location>
</feature>
<dbReference type="AlphaFoldDB" id="A0A956N8M5"/>
<evidence type="ECO:0000259" key="1">
    <source>
        <dbReference type="Pfam" id="PF00144"/>
    </source>
</evidence>
<dbReference type="PANTHER" id="PTHR46825">
    <property type="entry name" value="D-ALANYL-D-ALANINE-CARBOXYPEPTIDASE/ENDOPEPTIDASE AMPH"/>
    <property type="match status" value="1"/>
</dbReference>
<proteinExistence type="predicted"/>
<dbReference type="Proteomes" id="UP000739538">
    <property type="component" value="Unassembled WGS sequence"/>
</dbReference>
<protein>
    <submittedName>
        <fullName evidence="2">Beta-lactamase family protein</fullName>
    </submittedName>
</protein>
<comment type="caution">
    <text evidence="2">The sequence shown here is derived from an EMBL/GenBank/DDBJ whole genome shotgun (WGS) entry which is preliminary data.</text>
</comment>
<accession>A0A956N8M5</accession>
<dbReference type="PANTHER" id="PTHR46825:SF9">
    <property type="entry name" value="BETA-LACTAMASE-RELATED DOMAIN-CONTAINING PROTEIN"/>
    <property type="match status" value="1"/>
</dbReference>
<dbReference type="InterPro" id="IPR012338">
    <property type="entry name" value="Beta-lactam/transpept-like"/>
</dbReference>
<evidence type="ECO:0000313" key="2">
    <source>
        <dbReference type="EMBL" id="MCA9754421.1"/>
    </source>
</evidence>
<dbReference type="InterPro" id="IPR050491">
    <property type="entry name" value="AmpC-like"/>
</dbReference>
<sequence>MSTKWMTAALDYIPKWLEFQMRFHEQPGCSAALAHKGKIVWKAAYGHANVGRGVPLTTRHRFRVASHSKTFTAAGFMKLREQGKLRLDDPVSQYLSGLHRTVGDATIGQLLSHSAGIVRDGFDSGQWADRRPFLAKDELLADLEGGTTLPPSSRFKYSNHGYGLAGLILEEITGEPYGTWIQREIVDAAGLEETYPDTPLPKNVPMASGHSTKVLLGHRRIVPGANPTNALAPATGFVSTASDLATFFSQLAPDARRSILSAASRREMVRRQWTSEHSRVERHYGYGTISGRMGDWSWFGHSGGFQGFITNTAVIPSQELTLSILTNAADGMSGAWLEGAAHILRAFHEHGAPTRRAASWDGRWWSLWGATDLVPMGSKVYVGHPSLPNPLMDAGVIELTGRDTGRIALDNGFANHGEAVRRVRNAKGTVTEFWYAGGKLVSERRLAREMEKRYKKR</sequence>
<dbReference type="SUPFAM" id="SSF56601">
    <property type="entry name" value="beta-lactamase/transpeptidase-like"/>
    <property type="match status" value="1"/>
</dbReference>